<keyword evidence="2" id="KW-1185">Reference proteome</keyword>
<evidence type="ECO:0000313" key="1">
    <source>
        <dbReference type="EMBL" id="CAG8489172.1"/>
    </source>
</evidence>
<gene>
    <name evidence="1" type="ORF">DHETER_LOCUS2478</name>
</gene>
<sequence length="125" mass="14057">MRKSAQKNSCEPSTSHQFLQGFASARNGRNRKSLHNNVHIFDTQNYKWITILSQEISQNNSNTNSLAIGLGVGIGGLVLVNIYSVIVTFENMSNLSQLLIKFYQDIRTYSHLSLNVLSTKCAFME</sequence>
<evidence type="ECO:0000313" key="2">
    <source>
        <dbReference type="Proteomes" id="UP000789702"/>
    </source>
</evidence>
<reference evidence="1" key="1">
    <citation type="submission" date="2021-06" db="EMBL/GenBank/DDBJ databases">
        <authorList>
            <person name="Kallberg Y."/>
            <person name="Tangrot J."/>
            <person name="Rosling A."/>
        </authorList>
    </citation>
    <scope>NUCLEOTIDE SEQUENCE</scope>
    <source>
        <strain evidence="1">IL203A</strain>
    </source>
</reference>
<protein>
    <submittedName>
        <fullName evidence="1">2049_t:CDS:1</fullName>
    </submittedName>
</protein>
<feature type="non-terminal residue" evidence="1">
    <location>
        <position position="125"/>
    </location>
</feature>
<comment type="caution">
    <text evidence="1">The sequence shown here is derived from an EMBL/GenBank/DDBJ whole genome shotgun (WGS) entry which is preliminary data.</text>
</comment>
<organism evidence="1 2">
    <name type="scientific">Dentiscutata heterogama</name>
    <dbReference type="NCBI Taxonomy" id="1316150"/>
    <lineage>
        <taxon>Eukaryota</taxon>
        <taxon>Fungi</taxon>
        <taxon>Fungi incertae sedis</taxon>
        <taxon>Mucoromycota</taxon>
        <taxon>Glomeromycotina</taxon>
        <taxon>Glomeromycetes</taxon>
        <taxon>Diversisporales</taxon>
        <taxon>Gigasporaceae</taxon>
        <taxon>Dentiscutata</taxon>
    </lineage>
</organism>
<dbReference type="Proteomes" id="UP000789702">
    <property type="component" value="Unassembled WGS sequence"/>
</dbReference>
<proteinExistence type="predicted"/>
<accession>A0ACA9KRF2</accession>
<name>A0ACA9KRF2_9GLOM</name>
<dbReference type="EMBL" id="CAJVPU010001817">
    <property type="protein sequence ID" value="CAG8489172.1"/>
    <property type="molecule type" value="Genomic_DNA"/>
</dbReference>